<keyword evidence="2" id="KW-1185">Reference proteome</keyword>
<proteinExistence type="predicted"/>
<dbReference type="AlphaFoldDB" id="A0A4Q4SW21"/>
<dbReference type="STRING" id="155417.A0A4Q4SW21"/>
<evidence type="ECO:0000313" key="1">
    <source>
        <dbReference type="EMBL" id="RYO80125.1"/>
    </source>
</evidence>
<dbReference type="InterPro" id="IPR029006">
    <property type="entry name" value="ADF-H/Gelsolin-like_dom_sf"/>
</dbReference>
<dbReference type="EMBL" id="QJNU01001067">
    <property type="protein sequence ID" value="RYO80125.1"/>
    <property type="molecule type" value="Genomic_DNA"/>
</dbReference>
<dbReference type="Gene3D" id="3.40.20.10">
    <property type="entry name" value="Severin"/>
    <property type="match status" value="1"/>
</dbReference>
<dbReference type="Proteomes" id="UP000293360">
    <property type="component" value="Unassembled WGS sequence"/>
</dbReference>
<organism evidence="1 2">
    <name type="scientific">Monosporascus ibericus</name>
    <dbReference type="NCBI Taxonomy" id="155417"/>
    <lineage>
        <taxon>Eukaryota</taxon>
        <taxon>Fungi</taxon>
        <taxon>Dikarya</taxon>
        <taxon>Ascomycota</taxon>
        <taxon>Pezizomycotina</taxon>
        <taxon>Sordariomycetes</taxon>
        <taxon>Xylariomycetidae</taxon>
        <taxon>Xylariales</taxon>
        <taxon>Xylariales incertae sedis</taxon>
        <taxon>Monosporascus</taxon>
    </lineage>
</organism>
<sequence>MSHASPLTGFGHGHAGHKSFPFLFFFTCPAPSGVQATRSRMLYPLLKRAAIEITEVECGLAAEERFEVEDPTELTENLALEELYPSEDVQNVAARVRGVTRTRGRSRGDEAVLRKVEIIDSSSHKNVSNSL</sequence>
<comment type="caution">
    <text evidence="1">The sequence shown here is derived from an EMBL/GenBank/DDBJ whole genome shotgun (WGS) entry which is preliminary data.</text>
</comment>
<name>A0A4Q4SW21_9PEZI</name>
<reference evidence="1 2" key="1">
    <citation type="submission" date="2018-06" db="EMBL/GenBank/DDBJ databases">
        <title>Complete Genomes of Monosporascus.</title>
        <authorList>
            <person name="Robinson A.J."/>
            <person name="Natvig D.O."/>
        </authorList>
    </citation>
    <scope>NUCLEOTIDE SEQUENCE [LARGE SCALE GENOMIC DNA]</scope>
    <source>
        <strain evidence="1 2">CBS 110550</strain>
    </source>
</reference>
<dbReference type="OrthoDB" id="10006997at2759"/>
<protein>
    <submittedName>
        <fullName evidence="1">Uncharacterized protein</fullName>
    </submittedName>
</protein>
<dbReference type="SUPFAM" id="SSF55753">
    <property type="entry name" value="Actin depolymerizing proteins"/>
    <property type="match status" value="1"/>
</dbReference>
<gene>
    <name evidence="1" type="ORF">DL764_009937</name>
</gene>
<evidence type="ECO:0000313" key="2">
    <source>
        <dbReference type="Proteomes" id="UP000293360"/>
    </source>
</evidence>
<accession>A0A4Q4SW21</accession>